<dbReference type="RefSeq" id="WP_009602351.1">
    <property type="nucleotide sequence ID" value="NZ_AEIU01000088.1"/>
</dbReference>
<accession>E3BMK9</accession>
<dbReference type="STRING" id="796620.VIBC2010_17425"/>
<keyword evidence="2" id="KW-1185">Reference proteome</keyword>
<comment type="caution">
    <text evidence="1">The sequence shown here is derived from an EMBL/GenBank/DDBJ whole genome shotgun (WGS) entry which is preliminary data.</text>
</comment>
<dbReference type="EMBL" id="AEIU01000088">
    <property type="protein sequence ID" value="EFP95754.1"/>
    <property type="molecule type" value="Genomic_DNA"/>
</dbReference>
<name>E3BMK9_9VIBR</name>
<proteinExistence type="predicted"/>
<organism evidence="1 2">
    <name type="scientific">Vibrio caribbeanicus ATCC BAA-2122</name>
    <dbReference type="NCBI Taxonomy" id="796620"/>
    <lineage>
        <taxon>Bacteria</taxon>
        <taxon>Pseudomonadati</taxon>
        <taxon>Pseudomonadota</taxon>
        <taxon>Gammaproteobacteria</taxon>
        <taxon>Vibrionales</taxon>
        <taxon>Vibrionaceae</taxon>
        <taxon>Vibrio</taxon>
    </lineage>
</organism>
<protein>
    <recommendedName>
        <fullName evidence="3">ABM domain-containing protein</fullName>
    </recommendedName>
</protein>
<gene>
    <name evidence="1" type="ORF">VIBC2010_17425</name>
</gene>
<evidence type="ECO:0000313" key="2">
    <source>
        <dbReference type="Proteomes" id="UP000002943"/>
    </source>
</evidence>
<sequence length="101" mass="11626">MENIIEIVRFKAAPNITPNQLIAASQQSQKFVAGLRGFNYRSLSFDKDIWTDIIYWDNLHDAKLGCRQFQENSDCQSYINMMDRASINIEHQNVCLGVLAE</sequence>
<evidence type="ECO:0008006" key="3">
    <source>
        <dbReference type="Google" id="ProtNLM"/>
    </source>
</evidence>
<dbReference type="AlphaFoldDB" id="E3BMK9"/>
<reference evidence="1 2" key="1">
    <citation type="journal article" date="2012" name="Int. J. Syst. Evol. Microbiol.">
        <title>Vibrio caribbeanicus sp. nov., isolated from the marine sponge Scleritoderma cyanea.</title>
        <authorList>
            <person name="Hoffmann M."/>
            <person name="Monday S.R."/>
            <person name="Allard M.W."/>
            <person name="Strain E.A."/>
            <person name="Whittaker P."/>
            <person name="Naum M."/>
            <person name="McCarthy P.J."/>
            <person name="Lopez J.V."/>
            <person name="Fischer M."/>
            <person name="Brown E.W."/>
        </authorList>
    </citation>
    <scope>NUCLEOTIDE SEQUENCE [LARGE SCALE GENOMIC DNA]</scope>
    <source>
        <strain evidence="1 2">ATCC BAA-2122</strain>
    </source>
</reference>
<dbReference type="eggNOG" id="ENOG5033AN3">
    <property type="taxonomic scope" value="Bacteria"/>
</dbReference>
<dbReference type="Proteomes" id="UP000002943">
    <property type="component" value="Unassembled WGS sequence"/>
</dbReference>
<dbReference type="OrthoDB" id="7859710at2"/>
<evidence type="ECO:0000313" key="1">
    <source>
        <dbReference type="EMBL" id="EFP95754.1"/>
    </source>
</evidence>